<organism evidence="1 2">
    <name type="scientific">Pararhodobacter aggregans</name>
    <dbReference type="NCBI Taxonomy" id="404875"/>
    <lineage>
        <taxon>Bacteria</taxon>
        <taxon>Pseudomonadati</taxon>
        <taxon>Pseudomonadota</taxon>
        <taxon>Alphaproteobacteria</taxon>
        <taxon>Rhodobacterales</taxon>
        <taxon>Paracoccaceae</taxon>
        <taxon>Pararhodobacter</taxon>
    </lineage>
</organism>
<gene>
    <name evidence="1" type="ORF">DDE23_14595</name>
</gene>
<sequence>MSEVALPPLSPAPTAAQRVDGHFGELMQGRLGPGGPLALISLPCPALSVTVGGQDAALLGPRRVQALCAALGLAVPGALPALSATMPPGGGAGSSTAALVALARWLGFDGPPEVLARACVLAEGASDPLMLPRSERLLFAPREGRVIEALPPLPRFEVLGGFLGEGQRTRAEDQDFPDIADLVARWRLGPDLPGMAALTSESAARTLALRGPAGDPTAALAGRLGAEGWLIAHTGSARGLIFAPGRVPPGAEHSLRAAGFTQLLRFAGGGA</sequence>
<dbReference type="Proteomes" id="UP000244810">
    <property type="component" value="Unassembled WGS sequence"/>
</dbReference>
<dbReference type="AlphaFoldDB" id="A0A2T7UQ98"/>
<evidence type="ECO:0000313" key="2">
    <source>
        <dbReference type="Proteomes" id="UP000244810"/>
    </source>
</evidence>
<comment type="caution">
    <text evidence="1">The sequence shown here is derived from an EMBL/GenBank/DDBJ whole genome shotgun (WGS) entry which is preliminary data.</text>
</comment>
<proteinExistence type="predicted"/>
<accession>A0A2T7UQ98</accession>
<dbReference type="InterPro" id="IPR020568">
    <property type="entry name" value="Ribosomal_Su5_D2-typ_SF"/>
</dbReference>
<evidence type="ECO:0000313" key="1">
    <source>
        <dbReference type="EMBL" id="PVE46905.1"/>
    </source>
</evidence>
<reference evidence="1 2" key="1">
    <citation type="journal article" date="2011" name="Syst. Appl. Microbiol.">
        <title>Defluviimonas denitrificans gen. nov., sp. nov., and Pararhodobacter aggregans gen. nov., sp. nov., non-phototrophic Rhodobacteraceae from the biofilter of a marine aquaculture.</title>
        <authorList>
            <person name="Foesel B.U."/>
            <person name="Drake H.L."/>
            <person name="Schramm A."/>
        </authorList>
    </citation>
    <scope>NUCLEOTIDE SEQUENCE [LARGE SCALE GENOMIC DNA]</scope>
    <source>
        <strain evidence="1 2">D1-19</strain>
    </source>
</reference>
<dbReference type="EMBL" id="QDDR01000007">
    <property type="protein sequence ID" value="PVE46905.1"/>
    <property type="molecule type" value="Genomic_DNA"/>
</dbReference>
<dbReference type="RefSeq" id="WP_107752477.1">
    <property type="nucleotide sequence ID" value="NZ_QBKF01000007.1"/>
</dbReference>
<name>A0A2T7UQ98_9RHOB</name>
<dbReference type="OrthoDB" id="7687262at2"/>
<dbReference type="SUPFAM" id="SSF54211">
    <property type="entry name" value="Ribosomal protein S5 domain 2-like"/>
    <property type="match status" value="1"/>
</dbReference>
<protein>
    <submittedName>
        <fullName evidence="1">Propanediol utilization protein</fullName>
    </submittedName>
</protein>
<keyword evidence="2" id="KW-1185">Reference proteome</keyword>